<dbReference type="SUPFAM" id="SSF49354">
    <property type="entry name" value="PapD-like"/>
    <property type="match status" value="1"/>
</dbReference>
<name>A0A5N6L6Q7_9ASTR</name>
<gene>
    <name evidence="5" type="ORF">E3N88_46253</name>
</gene>
<dbReference type="InterPro" id="IPR036770">
    <property type="entry name" value="Ankyrin_rpt-contain_sf"/>
</dbReference>
<dbReference type="OrthoDB" id="194358at2759"/>
<dbReference type="InterPro" id="IPR013783">
    <property type="entry name" value="Ig-like_fold"/>
</dbReference>
<dbReference type="Gene3D" id="1.25.40.20">
    <property type="entry name" value="Ankyrin repeat-containing domain"/>
    <property type="match status" value="4"/>
</dbReference>
<reference evidence="5 6" key="1">
    <citation type="submission" date="2019-05" db="EMBL/GenBank/DDBJ databases">
        <title>Mikania micrantha, genome provides insights into the molecular mechanism of rapid growth.</title>
        <authorList>
            <person name="Liu B."/>
        </authorList>
    </citation>
    <scope>NUCLEOTIDE SEQUENCE [LARGE SCALE GENOMIC DNA]</scope>
    <source>
        <strain evidence="5">NLD-2019</strain>
        <tissue evidence="5">Leaf</tissue>
    </source>
</reference>
<feature type="repeat" description="ANK" evidence="3">
    <location>
        <begin position="257"/>
        <end position="289"/>
    </location>
</feature>
<comment type="caution">
    <text evidence="5">The sequence shown here is derived from an EMBL/GenBank/DDBJ whole genome shotgun (WGS) entry which is preliminary data.</text>
</comment>
<evidence type="ECO:0000256" key="1">
    <source>
        <dbReference type="ARBA" id="ARBA00022737"/>
    </source>
</evidence>
<keyword evidence="2 3" id="KW-0040">ANK repeat</keyword>
<feature type="repeat" description="ANK" evidence="3">
    <location>
        <begin position="290"/>
        <end position="312"/>
    </location>
</feature>
<dbReference type="EMBL" id="SZYD01002754">
    <property type="protein sequence ID" value="KAC9177463.1"/>
    <property type="molecule type" value="Genomic_DNA"/>
</dbReference>
<dbReference type="AlphaFoldDB" id="A0A5N6L6Q7"/>
<dbReference type="InterPro" id="IPR002110">
    <property type="entry name" value="Ankyrin_rpt"/>
</dbReference>
<evidence type="ECO:0000256" key="3">
    <source>
        <dbReference type="PROSITE-ProRule" id="PRU00023"/>
    </source>
</evidence>
<dbReference type="PROSITE" id="PS50088">
    <property type="entry name" value="ANK_REPEAT"/>
    <property type="match status" value="4"/>
</dbReference>
<keyword evidence="6" id="KW-1185">Reference proteome</keyword>
<protein>
    <recommendedName>
        <fullName evidence="4">MSP domain-containing protein</fullName>
    </recommendedName>
</protein>
<evidence type="ECO:0000313" key="5">
    <source>
        <dbReference type="EMBL" id="KAC9177463.1"/>
    </source>
</evidence>
<feature type="repeat" description="ANK" evidence="3">
    <location>
        <begin position="411"/>
        <end position="443"/>
    </location>
</feature>
<dbReference type="Gene3D" id="2.60.40.10">
    <property type="entry name" value="Immunoglobulins"/>
    <property type="match status" value="1"/>
</dbReference>
<evidence type="ECO:0000313" key="6">
    <source>
        <dbReference type="Proteomes" id="UP000326396"/>
    </source>
</evidence>
<evidence type="ECO:0000259" key="4">
    <source>
        <dbReference type="PROSITE" id="PS50202"/>
    </source>
</evidence>
<dbReference type="SUPFAM" id="SSF48403">
    <property type="entry name" value="Ankyrin repeat"/>
    <property type="match status" value="1"/>
</dbReference>
<keyword evidence="1" id="KW-0677">Repeat</keyword>
<accession>A0A5N6L6Q7</accession>
<sequence length="465" mass="50155">MDRLVNSDVNELSLLFTGGKKCSTVFRLTNLMHTMSVAVSLTTTYPSIFSFTQSFSIIPPLGTGSFTLILAKTMDHPPISTPPDTVLVRSTMLPTGKASPEELRRLFSKPGPHIFKDVTIPIAFVGPNVIDFLISSTVSKTLEIAFVLSKAIAWCDESQLSLLLRPAAMNGNGYVVSALLDAGADANKRGPDHQSVISLAIKSGDIDTVRVLVESGYLIDHEHDRFLHDACSVNRVDMMEVLCMGYLDLDVNSIDSEGRTPLHVGAIHGHVDVLQFLIAIGSESDVCDHNGWTALHCAAINGHLEAVDLLLNSCSYVKYAVNKEGKTAFDLAVENGHTGLYDMLCLGDALHRAARKGDVEEMTKCLAQGAKVNGRDQNGWTPLHKTAFKGHIEGVKLLLNHGGSVDLVDGSGYTALHRAVEAGHAQLAMMLIAHGAKASMKSLAAPLDFDSFRNYDPIRGEIGRA</sequence>
<dbReference type="Proteomes" id="UP000326396">
    <property type="component" value="Unassembled WGS sequence"/>
</dbReference>
<evidence type="ECO:0000256" key="2">
    <source>
        <dbReference type="ARBA" id="ARBA00023043"/>
    </source>
</evidence>
<dbReference type="PROSITE" id="PS50202">
    <property type="entry name" value="MSP"/>
    <property type="match status" value="1"/>
</dbReference>
<dbReference type="PANTHER" id="PTHR24171:SF8">
    <property type="entry name" value="BRCA1-ASSOCIATED RING DOMAIN PROTEIN 1"/>
    <property type="match status" value="1"/>
</dbReference>
<dbReference type="PANTHER" id="PTHR24171">
    <property type="entry name" value="ANKYRIN REPEAT DOMAIN-CONTAINING PROTEIN 39-RELATED"/>
    <property type="match status" value="1"/>
</dbReference>
<dbReference type="PRINTS" id="PR01415">
    <property type="entry name" value="ANKYRIN"/>
</dbReference>
<dbReference type="InterPro" id="IPR000535">
    <property type="entry name" value="MSP_dom"/>
</dbReference>
<organism evidence="5 6">
    <name type="scientific">Mikania micrantha</name>
    <name type="common">bitter vine</name>
    <dbReference type="NCBI Taxonomy" id="192012"/>
    <lineage>
        <taxon>Eukaryota</taxon>
        <taxon>Viridiplantae</taxon>
        <taxon>Streptophyta</taxon>
        <taxon>Embryophyta</taxon>
        <taxon>Tracheophyta</taxon>
        <taxon>Spermatophyta</taxon>
        <taxon>Magnoliopsida</taxon>
        <taxon>eudicotyledons</taxon>
        <taxon>Gunneridae</taxon>
        <taxon>Pentapetalae</taxon>
        <taxon>asterids</taxon>
        <taxon>campanulids</taxon>
        <taxon>Asterales</taxon>
        <taxon>Asteraceae</taxon>
        <taxon>Asteroideae</taxon>
        <taxon>Heliantheae alliance</taxon>
        <taxon>Eupatorieae</taxon>
        <taxon>Mikania</taxon>
    </lineage>
</organism>
<dbReference type="Pfam" id="PF12796">
    <property type="entry name" value="Ank_2"/>
    <property type="match status" value="3"/>
</dbReference>
<proteinExistence type="predicted"/>
<dbReference type="SMART" id="SM00248">
    <property type="entry name" value="ANK"/>
    <property type="match status" value="8"/>
</dbReference>
<feature type="domain" description="MSP" evidence="4">
    <location>
        <begin position="3"/>
        <end position="125"/>
    </location>
</feature>
<dbReference type="PROSITE" id="PS50297">
    <property type="entry name" value="ANK_REP_REGION"/>
    <property type="match status" value="4"/>
</dbReference>
<dbReference type="InterPro" id="IPR008962">
    <property type="entry name" value="PapD-like_sf"/>
</dbReference>
<feature type="repeat" description="ANK" evidence="3">
    <location>
        <begin position="378"/>
        <end position="410"/>
    </location>
</feature>